<organism evidence="5 6">
    <name type="scientific">Schizosaccharomyces japonicus (strain yFS275 / FY16936)</name>
    <name type="common">Fission yeast</name>
    <dbReference type="NCBI Taxonomy" id="402676"/>
    <lineage>
        <taxon>Eukaryota</taxon>
        <taxon>Fungi</taxon>
        <taxon>Dikarya</taxon>
        <taxon>Ascomycota</taxon>
        <taxon>Taphrinomycotina</taxon>
        <taxon>Schizosaccharomycetes</taxon>
        <taxon>Schizosaccharomycetales</taxon>
        <taxon>Schizosaccharomycetaceae</taxon>
        <taxon>Schizosaccharomyces</taxon>
    </lineage>
</organism>
<sequence length="248" mass="28146">MSVVYRTDAAAYESGRPEYPFGLTDWLIDEFYVDETSVVLDLGAGTGKLIPRIRATGASIIAVEPHEDLLDILKKRFPNVDARQGTAESIPVEDGTIDLVLCGQSFHWFSTKDVVKEIHRVLKPKGALGLVWNTRDSNEAWVRKLNLLLDKYRGDTPTFSSLEWGNMFPGNGFGKIRSCAFPFAHCARPEKSVHDMLRSVHYIHMLPESERKTFFDEVNQIVETIPRVPNTEQIKFPYQTLAFSIEKQ</sequence>
<dbReference type="GO" id="GO:0008757">
    <property type="term" value="F:S-adenosylmethionine-dependent methyltransferase activity"/>
    <property type="evidence" value="ECO:0007669"/>
    <property type="project" value="InterPro"/>
</dbReference>
<evidence type="ECO:0000256" key="1">
    <source>
        <dbReference type="ARBA" id="ARBA00008361"/>
    </source>
</evidence>
<dbReference type="GO" id="GO:0032259">
    <property type="term" value="P:methylation"/>
    <property type="evidence" value="ECO:0007669"/>
    <property type="project" value="UniProtKB-KW"/>
</dbReference>
<dbReference type="AlphaFoldDB" id="B6K2Z4"/>
<comment type="similarity">
    <text evidence="1">Belongs to the methyltransferase superfamily.</text>
</comment>
<evidence type="ECO:0000259" key="4">
    <source>
        <dbReference type="Pfam" id="PF08241"/>
    </source>
</evidence>
<dbReference type="PANTHER" id="PTHR44942:SF4">
    <property type="entry name" value="METHYLTRANSFERASE TYPE 11 DOMAIN-CONTAINING PROTEIN"/>
    <property type="match status" value="1"/>
</dbReference>
<accession>B6K2Z4</accession>
<dbReference type="EMBL" id="KE651167">
    <property type="protein sequence ID" value="EEB07851.1"/>
    <property type="molecule type" value="Genomic_DNA"/>
</dbReference>
<dbReference type="RefSeq" id="XP_002174144.1">
    <property type="nucleotide sequence ID" value="XM_002174108.2"/>
</dbReference>
<dbReference type="CDD" id="cd02440">
    <property type="entry name" value="AdoMet_MTases"/>
    <property type="match status" value="1"/>
</dbReference>
<keyword evidence="3" id="KW-0808">Transferase</keyword>
<evidence type="ECO:0000256" key="3">
    <source>
        <dbReference type="ARBA" id="ARBA00022679"/>
    </source>
</evidence>
<reference evidence="5 6" key="1">
    <citation type="journal article" date="2011" name="Science">
        <title>Comparative functional genomics of the fission yeasts.</title>
        <authorList>
            <person name="Rhind N."/>
            <person name="Chen Z."/>
            <person name="Yassour M."/>
            <person name="Thompson D.A."/>
            <person name="Haas B.J."/>
            <person name="Habib N."/>
            <person name="Wapinski I."/>
            <person name="Roy S."/>
            <person name="Lin M.F."/>
            <person name="Heiman D.I."/>
            <person name="Young S.K."/>
            <person name="Furuya K."/>
            <person name="Guo Y."/>
            <person name="Pidoux A."/>
            <person name="Chen H.M."/>
            <person name="Robbertse B."/>
            <person name="Goldberg J.M."/>
            <person name="Aoki K."/>
            <person name="Bayne E.H."/>
            <person name="Berlin A.M."/>
            <person name="Desjardins C.A."/>
            <person name="Dobbs E."/>
            <person name="Dukaj L."/>
            <person name="Fan L."/>
            <person name="FitzGerald M.G."/>
            <person name="French C."/>
            <person name="Gujja S."/>
            <person name="Hansen K."/>
            <person name="Keifenheim D."/>
            <person name="Levin J.Z."/>
            <person name="Mosher R.A."/>
            <person name="Mueller C.A."/>
            <person name="Pfiffner J."/>
            <person name="Priest M."/>
            <person name="Russ C."/>
            <person name="Smialowska A."/>
            <person name="Swoboda P."/>
            <person name="Sykes S.M."/>
            <person name="Vaughn M."/>
            <person name="Vengrova S."/>
            <person name="Yoder R."/>
            <person name="Zeng Q."/>
            <person name="Allshire R."/>
            <person name="Baulcombe D."/>
            <person name="Birren B.W."/>
            <person name="Brown W."/>
            <person name="Ekwall K."/>
            <person name="Kellis M."/>
            <person name="Leatherwood J."/>
            <person name="Levin H."/>
            <person name="Margalit H."/>
            <person name="Martienssen R."/>
            <person name="Nieduszynski C.A."/>
            <person name="Spatafora J.W."/>
            <person name="Friedman N."/>
            <person name="Dalgaard J.Z."/>
            <person name="Baumann P."/>
            <person name="Niki H."/>
            <person name="Regev A."/>
            <person name="Nusbaum C."/>
        </authorList>
    </citation>
    <scope>NUCLEOTIDE SEQUENCE [LARGE SCALE GENOMIC DNA]</scope>
    <source>
        <strain evidence="6">yFS275 / FY16936</strain>
    </source>
</reference>
<dbReference type="HOGENOM" id="CLU_049344_3_0_1"/>
<name>B6K2Z4_SCHJY</name>
<dbReference type="Pfam" id="PF08241">
    <property type="entry name" value="Methyltransf_11"/>
    <property type="match status" value="1"/>
</dbReference>
<dbReference type="OrthoDB" id="10027013at2759"/>
<dbReference type="eggNOG" id="KOG3010">
    <property type="taxonomic scope" value="Eukaryota"/>
</dbReference>
<evidence type="ECO:0000313" key="6">
    <source>
        <dbReference type="Proteomes" id="UP000001744"/>
    </source>
</evidence>
<keyword evidence="6" id="KW-1185">Reference proteome</keyword>
<dbReference type="STRING" id="402676.B6K2Z4"/>
<dbReference type="VEuPathDB" id="FungiDB:SJAG_02973"/>
<dbReference type="GeneID" id="7051745"/>
<evidence type="ECO:0000313" key="5">
    <source>
        <dbReference type="EMBL" id="EEB07851.1"/>
    </source>
</evidence>
<dbReference type="JaponicusDB" id="SJAG_02973"/>
<keyword evidence="2 5" id="KW-0489">Methyltransferase</keyword>
<evidence type="ECO:0000256" key="2">
    <source>
        <dbReference type="ARBA" id="ARBA00022603"/>
    </source>
</evidence>
<dbReference type="PANTHER" id="PTHR44942">
    <property type="entry name" value="METHYLTRANSF_11 DOMAIN-CONTAINING PROTEIN"/>
    <property type="match status" value="1"/>
</dbReference>
<dbReference type="Proteomes" id="UP000001744">
    <property type="component" value="Unassembled WGS sequence"/>
</dbReference>
<feature type="domain" description="Methyltransferase type 11" evidence="4">
    <location>
        <begin position="40"/>
        <end position="128"/>
    </location>
</feature>
<dbReference type="Gene3D" id="3.40.50.150">
    <property type="entry name" value="Vaccinia Virus protein VP39"/>
    <property type="match status" value="1"/>
</dbReference>
<protein>
    <submittedName>
        <fullName evidence="5">Methyltransferase</fullName>
    </submittedName>
</protein>
<dbReference type="InterPro" id="IPR029063">
    <property type="entry name" value="SAM-dependent_MTases_sf"/>
</dbReference>
<dbReference type="SUPFAM" id="SSF53335">
    <property type="entry name" value="S-adenosyl-L-methionine-dependent methyltransferases"/>
    <property type="match status" value="1"/>
</dbReference>
<proteinExistence type="inferred from homology"/>
<gene>
    <name evidence="5" type="ORF">SJAG_02973</name>
</gene>
<dbReference type="InterPro" id="IPR051052">
    <property type="entry name" value="Diverse_substrate_MTase"/>
</dbReference>
<dbReference type="InterPro" id="IPR013216">
    <property type="entry name" value="Methyltransf_11"/>
</dbReference>
<dbReference type="OMA" id="WRATFDT"/>